<dbReference type="EC" id="2.3.1.16" evidence="9"/>
<dbReference type="CDD" id="cd00751">
    <property type="entry name" value="thiolase"/>
    <property type="match status" value="1"/>
</dbReference>
<reference evidence="13 14" key="1">
    <citation type="submission" date="2017-06" db="EMBL/GenBank/DDBJ databases">
        <title>Cmopartive genomic analysis of Ambrosia Fusariam Clade fungi.</title>
        <authorList>
            <person name="Stajich J.E."/>
            <person name="Carrillo J."/>
            <person name="Kijimoto T."/>
            <person name="Eskalen A."/>
            <person name="O'Donnell K."/>
            <person name="Kasson M."/>
        </authorList>
    </citation>
    <scope>NUCLEOTIDE SEQUENCE [LARGE SCALE GENOMIC DNA]</scope>
    <source>
        <strain evidence="13 14">NRRL 20438</strain>
    </source>
</reference>
<dbReference type="Pfam" id="PF00108">
    <property type="entry name" value="Thiolase_N"/>
    <property type="match status" value="1"/>
</dbReference>
<dbReference type="GO" id="GO:0010124">
    <property type="term" value="P:phenylacetate catabolic process"/>
    <property type="evidence" value="ECO:0007669"/>
    <property type="project" value="TreeGrafter"/>
</dbReference>
<dbReference type="InterPro" id="IPR020616">
    <property type="entry name" value="Thiolase_N"/>
</dbReference>
<evidence type="ECO:0000256" key="1">
    <source>
        <dbReference type="ARBA" id="ARBA00001958"/>
    </source>
</evidence>
<dbReference type="NCBIfam" id="TIGR01930">
    <property type="entry name" value="AcCoA-C-Actrans"/>
    <property type="match status" value="1"/>
</dbReference>
<evidence type="ECO:0000256" key="9">
    <source>
        <dbReference type="ARBA" id="ARBA00024073"/>
    </source>
</evidence>
<dbReference type="InterPro" id="IPR020613">
    <property type="entry name" value="Thiolase_CS"/>
</dbReference>
<comment type="catalytic activity">
    <reaction evidence="10">
        <text>an acyl-CoA + acetyl-CoA = a 3-oxoacyl-CoA + CoA</text>
        <dbReference type="Rhea" id="RHEA:21564"/>
        <dbReference type="ChEBI" id="CHEBI:57287"/>
        <dbReference type="ChEBI" id="CHEBI:57288"/>
        <dbReference type="ChEBI" id="CHEBI:58342"/>
        <dbReference type="ChEBI" id="CHEBI:90726"/>
        <dbReference type="EC" id="2.3.1.16"/>
    </reaction>
</comment>
<evidence type="ECO:0000256" key="7">
    <source>
        <dbReference type="ARBA" id="ARBA00023180"/>
    </source>
</evidence>
<comment type="similarity">
    <text evidence="4">Belongs to the thiolase-like superfamily. Thiolase family.</text>
</comment>
<feature type="transmembrane region" description="Helical" evidence="11">
    <location>
        <begin position="618"/>
        <end position="641"/>
    </location>
</feature>
<organism evidence="13 14">
    <name type="scientific">Fusarium ambrosium</name>
    <dbReference type="NCBI Taxonomy" id="131363"/>
    <lineage>
        <taxon>Eukaryota</taxon>
        <taxon>Fungi</taxon>
        <taxon>Dikarya</taxon>
        <taxon>Ascomycota</taxon>
        <taxon>Pezizomycotina</taxon>
        <taxon>Sordariomycetes</taxon>
        <taxon>Hypocreomycetidae</taxon>
        <taxon>Hypocreales</taxon>
        <taxon>Nectriaceae</taxon>
        <taxon>Fusarium</taxon>
        <taxon>Fusarium solani species complex</taxon>
    </lineage>
</organism>
<keyword evidence="14" id="KW-1185">Reference proteome</keyword>
<dbReference type="InterPro" id="IPR016039">
    <property type="entry name" value="Thiolase-like"/>
</dbReference>
<feature type="transmembrane region" description="Helical" evidence="11">
    <location>
        <begin position="526"/>
        <end position="548"/>
    </location>
</feature>
<feature type="domain" description="Major facilitator superfamily (MFS) profile" evidence="12">
    <location>
        <begin position="488"/>
        <end position="900"/>
    </location>
</feature>
<dbReference type="SUPFAM" id="SSF53901">
    <property type="entry name" value="Thiolase-like"/>
    <property type="match status" value="2"/>
</dbReference>
<evidence type="ECO:0000256" key="6">
    <source>
        <dbReference type="ARBA" id="ARBA00022958"/>
    </source>
</evidence>
<dbReference type="Proteomes" id="UP000288429">
    <property type="component" value="Unassembled WGS sequence"/>
</dbReference>
<dbReference type="PROSITE" id="PS00099">
    <property type="entry name" value="THIOLASE_3"/>
    <property type="match status" value="1"/>
</dbReference>
<keyword evidence="5" id="KW-0808">Transferase</keyword>
<feature type="transmembrane region" description="Helical" evidence="11">
    <location>
        <begin position="781"/>
        <end position="799"/>
    </location>
</feature>
<dbReference type="GO" id="GO:0022857">
    <property type="term" value="F:transmembrane transporter activity"/>
    <property type="evidence" value="ECO:0007669"/>
    <property type="project" value="InterPro"/>
</dbReference>
<keyword evidence="11" id="KW-1133">Transmembrane helix</keyword>
<evidence type="ECO:0000256" key="10">
    <source>
        <dbReference type="ARBA" id="ARBA00047605"/>
    </source>
</evidence>
<dbReference type="InterPro" id="IPR020617">
    <property type="entry name" value="Thiolase_C"/>
</dbReference>
<dbReference type="InterPro" id="IPR050215">
    <property type="entry name" value="Thiolase-like_sf_Thiolase"/>
</dbReference>
<dbReference type="InterPro" id="IPR020846">
    <property type="entry name" value="MFS_dom"/>
</dbReference>
<dbReference type="InterPro" id="IPR002155">
    <property type="entry name" value="Thiolase"/>
</dbReference>
<feature type="transmembrane region" description="Helical" evidence="11">
    <location>
        <begin position="811"/>
        <end position="830"/>
    </location>
</feature>
<dbReference type="PROSITE" id="PS50850">
    <property type="entry name" value="MFS"/>
    <property type="match status" value="1"/>
</dbReference>
<evidence type="ECO:0000256" key="2">
    <source>
        <dbReference type="ARBA" id="ARBA00004141"/>
    </source>
</evidence>
<dbReference type="AlphaFoldDB" id="A0A428TL43"/>
<dbReference type="GO" id="GO:0006635">
    <property type="term" value="P:fatty acid beta-oxidation"/>
    <property type="evidence" value="ECO:0007669"/>
    <property type="project" value="TreeGrafter"/>
</dbReference>
<keyword evidence="7" id="KW-0325">Glycoprotein</keyword>
<dbReference type="Pfam" id="PF07690">
    <property type="entry name" value="MFS_1"/>
    <property type="match status" value="1"/>
</dbReference>
<dbReference type="PROSITE" id="PS00737">
    <property type="entry name" value="THIOLASE_2"/>
    <property type="match status" value="1"/>
</dbReference>
<dbReference type="InterPro" id="IPR011701">
    <property type="entry name" value="MFS"/>
</dbReference>
<evidence type="ECO:0000313" key="14">
    <source>
        <dbReference type="Proteomes" id="UP000288429"/>
    </source>
</evidence>
<dbReference type="InterPro" id="IPR020615">
    <property type="entry name" value="Thiolase_acyl_enz_int_AS"/>
</dbReference>
<dbReference type="PANTHER" id="PTHR43853">
    <property type="entry name" value="3-KETOACYL-COA THIOLASE, PEROXISOMAL"/>
    <property type="match status" value="1"/>
</dbReference>
<dbReference type="EMBL" id="NIZV01000172">
    <property type="protein sequence ID" value="RSM02746.1"/>
    <property type="molecule type" value="Genomic_DNA"/>
</dbReference>
<comment type="pathway">
    <text evidence="3">Lipid metabolism; fatty acid metabolism.</text>
</comment>
<evidence type="ECO:0000259" key="12">
    <source>
        <dbReference type="PROSITE" id="PS50850"/>
    </source>
</evidence>
<dbReference type="PANTHER" id="PTHR43853:SF10">
    <property type="entry name" value="ACETYL-COA C-ACETYLTRANSFERASE"/>
    <property type="match status" value="1"/>
</dbReference>
<feature type="transmembrane region" description="Helical" evidence="11">
    <location>
        <begin position="560"/>
        <end position="580"/>
    </location>
</feature>
<keyword evidence="8" id="KW-0012">Acyltransferase</keyword>
<gene>
    <name evidence="13" type="ORF">CDV31_010785</name>
</gene>
<evidence type="ECO:0000256" key="4">
    <source>
        <dbReference type="ARBA" id="ARBA00010982"/>
    </source>
</evidence>
<name>A0A428TL43_9HYPO</name>
<dbReference type="InterPro" id="IPR020610">
    <property type="entry name" value="Thiolase_AS"/>
</dbReference>
<evidence type="ECO:0000313" key="13">
    <source>
        <dbReference type="EMBL" id="RSM02746.1"/>
    </source>
</evidence>
<feature type="transmembrane region" description="Helical" evidence="11">
    <location>
        <begin position="647"/>
        <end position="669"/>
    </location>
</feature>
<dbReference type="PROSITE" id="PS00098">
    <property type="entry name" value="THIOLASE_1"/>
    <property type="match status" value="1"/>
</dbReference>
<evidence type="ECO:0000256" key="5">
    <source>
        <dbReference type="ARBA" id="ARBA00022679"/>
    </source>
</evidence>
<dbReference type="Pfam" id="PF02803">
    <property type="entry name" value="Thiolase_C"/>
    <property type="match status" value="1"/>
</dbReference>
<sequence length="930" mass="100875">MSAAAQRLGQLSQQLETSGQRAKNALLEAKPSDTNFELRVITVAVRTALTKARKGYLKDTPLEGLLEPLLKNVREKAGFDPTLVEEIVVGNVLHKDAPFVTRASAIAAGYPPTTAISTVSRWCSSGLLAVESVANKIAAGSIDIGVAVGAESMSINPDNGSPDFPEEFEKNETIKDIKMPMPWTAENVAADFGVTREKQDEYAAASSQKAERAQKSGLSSQEIVPIRTTWKDPKTGEPCTVVVDKDDGTRYGTTKEGLSKIRSAFPQWPPSTTTGGNASQITDGAAAILLMRRVIAERLGVPILGKFVKSTVVGLDPRIMGIGPALAIPKLLGKVGISKDDVDVFEINEAFASMLVYCVEHLKLDPSRVNPRGGAIAIGHPLGCTGARQIVTALAELKERGSRIAVTSMCIGSGMGMASLIVSEHPSSYTATSKLKIRLNMRDSATRDDASAVGKPSLDAVEDITDLEPVTLNAETNKRIVRKIDWKLMPILCITYALQYYDKAVISQAAIFGLRSDLGLESGLRYSWVMLIFFFGHIVGMYPCSLLAQRFRPRRVCSTLNIIWAMIVLTTPACKSYSGILANRFFLGLVESGISPILMLVVGLWYTHEEQQLRSSWWYSFSGGSLLISPLVNFGLAHITAGGLAPWQYMFLVAGAVTLAWGVSLIWLFPDTPQEAKGWTPEEKRLLMERSRRDNSGTENTRLKGYQVREALLDYQLWCLAAIGLLSNTGAAALTTFASIMFSGMGFSPRVSLLLNIPLGAMAFLSVLGAGYLGTTRLGRLRTSALACLPVILGCSLVWKLPSSQPGGRIFGLYLISFFSGCWLQAISLGTSNVAGYSKKGAYAAGIWIGYCFGNIIGPLLFDAKYAPRYDESFTGVLICFTTLCVISLGLRFLLARRNAGRDAKYGAPEFQHGLDDITDKENKSFRWTL</sequence>
<evidence type="ECO:0000256" key="11">
    <source>
        <dbReference type="SAM" id="Phobius"/>
    </source>
</evidence>
<dbReference type="InterPro" id="IPR036259">
    <property type="entry name" value="MFS_trans_sf"/>
</dbReference>
<evidence type="ECO:0000256" key="3">
    <source>
        <dbReference type="ARBA" id="ARBA00004872"/>
    </source>
</evidence>
<dbReference type="GO" id="GO:0016020">
    <property type="term" value="C:membrane"/>
    <property type="evidence" value="ECO:0007669"/>
    <property type="project" value="UniProtKB-SubCell"/>
</dbReference>
<keyword evidence="6" id="KW-0630">Potassium</keyword>
<feature type="transmembrane region" description="Helical" evidence="11">
    <location>
        <begin position="717"/>
        <end position="741"/>
    </location>
</feature>
<proteinExistence type="inferred from homology"/>
<feature type="transmembrane region" description="Helical" evidence="11">
    <location>
        <begin position="753"/>
        <end position="774"/>
    </location>
</feature>
<feature type="transmembrane region" description="Helical" evidence="11">
    <location>
        <begin position="874"/>
        <end position="895"/>
    </location>
</feature>
<keyword evidence="11" id="KW-0472">Membrane</keyword>
<dbReference type="GO" id="GO:0005777">
    <property type="term" value="C:peroxisome"/>
    <property type="evidence" value="ECO:0007669"/>
    <property type="project" value="TreeGrafter"/>
</dbReference>
<evidence type="ECO:0000256" key="8">
    <source>
        <dbReference type="ARBA" id="ARBA00023315"/>
    </source>
</evidence>
<dbReference type="Gene3D" id="3.40.47.10">
    <property type="match status" value="2"/>
</dbReference>
<keyword evidence="11" id="KW-0812">Transmembrane</keyword>
<comment type="caution">
    <text evidence="13">The sequence shown here is derived from an EMBL/GenBank/DDBJ whole genome shotgun (WGS) entry which is preliminary data.</text>
</comment>
<dbReference type="SUPFAM" id="SSF103473">
    <property type="entry name" value="MFS general substrate transporter"/>
    <property type="match status" value="1"/>
</dbReference>
<dbReference type="Gene3D" id="1.20.1250.20">
    <property type="entry name" value="MFS general substrate transporter like domains"/>
    <property type="match status" value="1"/>
</dbReference>
<dbReference type="GO" id="GO:0003988">
    <property type="term" value="F:acetyl-CoA C-acyltransferase activity"/>
    <property type="evidence" value="ECO:0007669"/>
    <property type="project" value="UniProtKB-EC"/>
</dbReference>
<protein>
    <recommendedName>
        <fullName evidence="9">acetyl-CoA C-acyltransferase</fullName>
        <ecNumber evidence="9">2.3.1.16</ecNumber>
    </recommendedName>
</protein>
<comment type="subcellular location">
    <subcellularLocation>
        <location evidence="2">Membrane</location>
        <topology evidence="2">Multi-pass membrane protein</topology>
    </subcellularLocation>
</comment>
<feature type="transmembrane region" description="Helical" evidence="11">
    <location>
        <begin position="586"/>
        <end position="606"/>
    </location>
</feature>
<accession>A0A428TL43</accession>
<comment type="cofactor">
    <cofactor evidence="1">
        <name>K(+)</name>
        <dbReference type="ChEBI" id="CHEBI:29103"/>
    </cofactor>
</comment>
<feature type="transmembrane region" description="Helical" evidence="11">
    <location>
        <begin position="842"/>
        <end position="862"/>
    </location>
</feature>